<keyword evidence="2" id="KW-0736">Signalosome</keyword>
<evidence type="ECO:0000259" key="3">
    <source>
        <dbReference type="PROSITE" id="PS50250"/>
    </source>
</evidence>
<dbReference type="PANTHER" id="PTHR15350:SF5">
    <property type="entry name" value="COP9 SIGNALOSOME COMPLEX SUBUNIT 7"/>
    <property type="match status" value="1"/>
</dbReference>
<keyword evidence="5" id="KW-1185">Reference proteome</keyword>
<dbReference type="EMBL" id="MPUH01001519">
    <property type="protein sequence ID" value="OMJ67320.1"/>
    <property type="molecule type" value="Genomic_DNA"/>
</dbReference>
<evidence type="ECO:0000256" key="1">
    <source>
        <dbReference type="ARBA" id="ARBA00008482"/>
    </source>
</evidence>
<evidence type="ECO:0000256" key="2">
    <source>
        <dbReference type="ARBA" id="ARBA00022790"/>
    </source>
</evidence>
<gene>
    <name evidence="4" type="ORF">SteCoe_35549</name>
</gene>
<dbReference type="PANTHER" id="PTHR15350">
    <property type="entry name" value="COP9 SIGNALOSOME COMPLEX SUBUNIT 7/DENDRITIC CELL PROTEIN GA17"/>
    <property type="match status" value="1"/>
</dbReference>
<accession>A0A1R2ASE2</accession>
<dbReference type="Pfam" id="PF22061">
    <property type="entry name" value="CSN7_HB_subdom"/>
    <property type="match status" value="1"/>
</dbReference>
<dbReference type="AlphaFoldDB" id="A0A1R2ASE2"/>
<proteinExistence type="inferred from homology"/>
<dbReference type="InterPro" id="IPR000717">
    <property type="entry name" value="PCI_dom"/>
</dbReference>
<name>A0A1R2ASE2_9CILI</name>
<organism evidence="4 5">
    <name type="scientific">Stentor coeruleus</name>
    <dbReference type="NCBI Taxonomy" id="5963"/>
    <lineage>
        <taxon>Eukaryota</taxon>
        <taxon>Sar</taxon>
        <taxon>Alveolata</taxon>
        <taxon>Ciliophora</taxon>
        <taxon>Postciliodesmatophora</taxon>
        <taxon>Heterotrichea</taxon>
        <taxon>Heterotrichida</taxon>
        <taxon>Stentoridae</taxon>
        <taxon>Stentor</taxon>
    </lineage>
</organism>
<sequence>MEAALEQYLILAKTAKGKACEALICQAISNPKTYVFGELIDAVQDGGVSREALLTLEIFAYGTLSDYRAQKLPELTPQQLKKIQMLTLVTLASKEPVLSYKSLLGHLEISSTRQLEDLIIDTIYEGLIKGKIDHKNSCLRVFEAIGRDLKPENIPDILTKISDYILTIEKLEKDLSRNLEELNLQKSVALTHKQQFDKEFTDQKESVKACVNQTKENTGLIGKIKKQFNLGK</sequence>
<evidence type="ECO:0000313" key="5">
    <source>
        <dbReference type="Proteomes" id="UP000187209"/>
    </source>
</evidence>
<dbReference type="Pfam" id="PF01399">
    <property type="entry name" value="PCI"/>
    <property type="match status" value="1"/>
</dbReference>
<dbReference type="GO" id="GO:0008180">
    <property type="term" value="C:COP9 signalosome"/>
    <property type="evidence" value="ECO:0007669"/>
    <property type="project" value="UniProtKB-KW"/>
</dbReference>
<comment type="similarity">
    <text evidence="1">Belongs to the CSN7/EIF3M family. CSN7 subfamily.</text>
</comment>
<feature type="domain" description="PCI" evidence="3">
    <location>
        <begin position="1"/>
        <end position="146"/>
    </location>
</feature>
<dbReference type="InterPro" id="IPR045237">
    <property type="entry name" value="COPS7/eIF3m"/>
</dbReference>
<dbReference type="Proteomes" id="UP000187209">
    <property type="component" value="Unassembled WGS sequence"/>
</dbReference>
<dbReference type="PROSITE" id="PS50250">
    <property type="entry name" value="PCI"/>
    <property type="match status" value="1"/>
</dbReference>
<protein>
    <recommendedName>
        <fullName evidence="3">PCI domain-containing protein</fullName>
    </recommendedName>
</protein>
<comment type="caution">
    <text evidence="4">The sequence shown here is derived from an EMBL/GenBank/DDBJ whole genome shotgun (WGS) entry which is preliminary data.</text>
</comment>
<reference evidence="4 5" key="1">
    <citation type="submission" date="2016-11" db="EMBL/GenBank/DDBJ databases">
        <title>The macronuclear genome of Stentor coeruleus: a giant cell with tiny introns.</title>
        <authorList>
            <person name="Slabodnick M."/>
            <person name="Ruby J.G."/>
            <person name="Reiff S.B."/>
            <person name="Swart E.C."/>
            <person name="Gosai S."/>
            <person name="Prabakaran S."/>
            <person name="Witkowska E."/>
            <person name="Larue G.E."/>
            <person name="Fisher S."/>
            <person name="Freeman R.M."/>
            <person name="Gunawardena J."/>
            <person name="Chu W."/>
            <person name="Stover N.A."/>
            <person name="Gregory B.D."/>
            <person name="Nowacki M."/>
            <person name="Derisi J."/>
            <person name="Roy S.W."/>
            <person name="Marshall W.F."/>
            <person name="Sood P."/>
        </authorList>
    </citation>
    <scope>NUCLEOTIDE SEQUENCE [LARGE SCALE GENOMIC DNA]</scope>
    <source>
        <strain evidence="4">WM001</strain>
    </source>
</reference>
<dbReference type="SMART" id="SM00088">
    <property type="entry name" value="PINT"/>
    <property type="match status" value="1"/>
</dbReference>
<dbReference type="OrthoDB" id="312173at2759"/>
<evidence type="ECO:0000313" key="4">
    <source>
        <dbReference type="EMBL" id="OMJ67320.1"/>
    </source>
</evidence>